<evidence type="ECO:0000256" key="1">
    <source>
        <dbReference type="ARBA" id="ARBA00007465"/>
    </source>
</evidence>
<dbReference type="GO" id="GO:0006412">
    <property type="term" value="P:translation"/>
    <property type="evidence" value="ECO:0007669"/>
    <property type="project" value="UniProtKB-UniRule"/>
</dbReference>
<proteinExistence type="inferred from homology"/>
<comment type="caution">
    <text evidence="11">The sequence shown here is derived from an EMBL/GenBank/DDBJ whole genome shotgun (WGS) entry which is preliminary data.</text>
</comment>
<dbReference type="NCBIfam" id="TIGR01017">
    <property type="entry name" value="rpsD_bact"/>
    <property type="match status" value="1"/>
</dbReference>
<dbReference type="SMART" id="SM00363">
    <property type="entry name" value="S4"/>
    <property type="match status" value="1"/>
</dbReference>
<dbReference type="GO" id="GO:0003735">
    <property type="term" value="F:structural constituent of ribosome"/>
    <property type="evidence" value="ECO:0007669"/>
    <property type="project" value="InterPro"/>
</dbReference>
<keyword evidence="4 7" id="KW-0689">Ribosomal protein</keyword>
<comment type="subunit">
    <text evidence="7">Part of the 30S ribosomal subunit. Contacts protein S5. The interaction surface between S4 and S5 is involved in control of translational fidelity.</text>
</comment>
<name>A0A2M8KSB9_9BACT</name>
<dbReference type="FunFam" id="3.10.290.10:FF:000001">
    <property type="entry name" value="30S ribosomal protein S4"/>
    <property type="match status" value="1"/>
</dbReference>
<evidence type="ECO:0000256" key="8">
    <source>
        <dbReference type="RuleBase" id="RU003699"/>
    </source>
</evidence>
<keyword evidence="5 7" id="KW-0687">Ribonucleoprotein</keyword>
<dbReference type="SUPFAM" id="SSF55174">
    <property type="entry name" value="Alpha-L RNA-binding motif"/>
    <property type="match status" value="1"/>
</dbReference>
<dbReference type="Pfam" id="PF00163">
    <property type="entry name" value="Ribosomal_S4"/>
    <property type="match status" value="1"/>
</dbReference>
<feature type="domain" description="Small ribosomal subunit protein uS4 N-terminal" evidence="10">
    <location>
        <begin position="3"/>
        <end position="99"/>
    </location>
</feature>
<evidence type="ECO:0000313" key="11">
    <source>
        <dbReference type="EMBL" id="PJE62822.1"/>
    </source>
</evidence>
<dbReference type="PANTHER" id="PTHR11831:SF4">
    <property type="entry name" value="SMALL RIBOSOMAL SUBUNIT PROTEIN US4M"/>
    <property type="match status" value="1"/>
</dbReference>
<dbReference type="Pfam" id="PF01479">
    <property type="entry name" value="S4"/>
    <property type="match status" value="1"/>
</dbReference>
<accession>A0A2M8KSB9</accession>
<comment type="function">
    <text evidence="7">With S5 and S12 plays an important role in translational accuracy.</text>
</comment>
<reference evidence="12" key="1">
    <citation type="submission" date="2017-09" db="EMBL/GenBank/DDBJ databases">
        <title>Depth-based differentiation of microbial function through sediment-hosted aquifers and enrichment of novel symbionts in the deep terrestrial subsurface.</title>
        <authorList>
            <person name="Probst A.J."/>
            <person name="Ladd B."/>
            <person name="Jarett J.K."/>
            <person name="Geller-Mcgrath D.E."/>
            <person name="Sieber C.M.K."/>
            <person name="Emerson J.B."/>
            <person name="Anantharaman K."/>
            <person name="Thomas B.C."/>
            <person name="Malmstrom R."/>
            <person name="Stieglmeier M."/>
            <person name="Klingl A."/>
            <person name="Woyke T."/>
            <person name="Ryan C.M."/>
            <person name="Banfield J.F."/>
        </authorList>
    </citation>
    <scope>NUCLEOTIDE SEQUENCE [LARGE SCALE GENOMIC DNA]</scope>
</reference>
<dbReference type="InterPro" id="IPR002942">
    <property type="entry name" value="S4_RNA-bd"/>
</dbReference>
<sequence length="208" mass="23852">MGRILMKKNKQARREGVDLSLKTPGTKSHARLLARLNIPPGNKSVRKIRSKISDYGIQLREKQKLKRIYAISEAMMSKYFHKAVEKKGNTILHLIQSLETRIDNVLYRAGFAPTRNAARQLVTHGHVAVNGNKIDIPSYSVGIKDIVTFRKKNTKEIPYIKTLLEGEEKISPWIKWKKDGAEIIDVPNLDEYKEPVDMLLVIEFYSKL</sequence>
<dbReference type="HAMAP" id="MF_01306_B">
    <property type="entry name" value="Ribosomal_uS4_B"/>
    <property type="match status" value="1"/>
</dbReference>
<dbReference type="Gene3D" id="1.10.1050.10">
    <property type="entry name" value="Ribosomal Protein S4 Delta 41, Chain A, domain 1"/>
    <property type="match status" value="1"/>
</dbReference>
<gene>
    <name evidence="7" type="primary">rpsD</name>
    <name evidence="11" type="ORF">COU88_02890</name>
</gene>
<dbReference type="PANTHER" id="PTHR11831">
    <property type="entry name" value="30S 40S RIBOSOMAL PROTEIN"/>
    <property type="match status" value="1"/>
</dbReference>
<dbReference type="InterPro" id="IPR001912">
    <property type="entry name" value="Ribosomal_uS4_N"/>
</dbReference>
<dbReference type="SMART" id="SM01390">
    <property type="entry name" value="Ribosomal_S4"/>
    <property type="match status" value="1"/>
</dbReference>
<keyword evidence="2 7" id="KW-0699">rRNA-binding</keyword>
<dbReference type="GO" id="GO:0015935">
    <property type="term" value="C:small ribosomal subunit"/>
    <property type="evidence" value="ECO:0007669"/>
    <property type="project" value="InterPro"/>
</dbReference>
<dbReference type="AlphaFoldDB" id="A0A2M8KSB9"/>
<evidence type="ECO:0000256" key="6">
    <source>
        <dbReference type="ARBA" id="ARBA00035254"/>
    </source>
</evidence>
<evidence type="ECO:0000256" key="3">
    <source>
        <dbReference type="ARBA" id="ARBA00022884"/>
    </source>
</evidence>
<evidence type="ECO:0000256" key="5">
    <source>
        <dbReference type="ARBA" id="ARBA00023274"/>
    </source>
</evidence>
<dbReference type="EMBL" id="PFED01000120">
    <property type="protein sequence ID" value="PJE62822.1"/>
    <property type="molecule type" value="Genomic_DNA"/>
</dbReference>
<feature type="domain" description="RNA-binding S4" evidence="9">
    <location>
        <begin position="100"/>
        <end position="165"/>
    </location>
</feature>
<dbReference type="NCBIfam" id="NF003717">
    <property type="entry name" value="PRK05327.1"/>
    <property type="match status" value="1"/>
</dbReference>
<dbReference type="Proteomes" id="UP000229554">
    <property type="component" value="Unassembled WGS sequence"/>
</dbReference>
<dbReference type="GO" id="GO:0019843">
    <property type="term" value="F:rRNA binding"/>
    <property type="evidence" value="ECO:0007669"/>
    <property type="project" value="UniProtKB-UniRule"/>
</dbReference>
<comment type="function">
    <text evidence="7">One of the primary rRNA binding proteins, it binds directly to 16S rRNA where it nucleates assembly of the body of the 30S subunit.</text>
</comment>
<dbReference type="InterPro" id="IPR036986">
    <property type="entry name" value="S4_RNA-bd_sf"/>
</dbReference>
<dbReference type="Gene3D" id="3.10.290.10">
    <property type="entry name" value="RNA-binding S4 domain"/>
    <property type="match status" value="1"/>
</dbReference>
<evidence type="ECO:0000259" key="9">
    <source>
        <dbReference type="SMART" id="SM00363"/>
    </source>
</evidence>
<evidence type="ECO:0000313" key="12">
    <source>
        <dbReference type="Proteomes" id="UP000229554"/>
    </source>
</evidence>
<evidence type="ECO:0000256" key="2">
    <source>
        <dbReference type="ARBA" id="ARBA00022730"/>
    </source>
</evidence>
<dbReference type="PROSITE" id="PS00632">
    <property type="entry name" value="RIBOSOMAL_S4"/>
    <property type="match status" value="1"/>
</dbReference>
<comment type="similarity">
    <text evidence="1 7 8">Belongs to the universal ribosomal protein uS4 family.</text>
</comment>
<evidence type="ECO:0000256" key="7">
    <source>
        <dbReference type="HAMAP-Rule" id="MF_01306"/>
    </source>
</evidence>
<protein>
    <recommendedName>
        <fullName evidence="6 7">Small ribosomal subunit protein uS4</fullName>
    </recommendedName>
</protein>
<dbReference type="InterPro" id="IPR005709">
    <property type="entry name" value="Ribosomal_uS4_bac-type"/>
</dbReference>
<dbReference type="InterPro" id="IPR018079">
    <property type="entry name" value="Ribosomal_uS4_CS"/>
</dbReference>
<keyword evidence="3 7" id="KW-0694">RNA-binding</keyword>
<evidence type="ECO:0000259" key="10">
    <source>
        <dbReference type="SMART" id="SM01390"/>
    </source>
</evidence>
<evidence type="ECO:0000256" key="4">
    <source>
        <dbReference type="ARBA" id="ARBA00022980"/>
    </source>
</evidence>
<organism evidence="11 12">
    <name type="scientific">Candidatus Roizmanbacteria bacterium CG10_big_fil_rev_8_21_14_0_10_39_6</name>
    <dbReference type="NCBI Taxonomy" id="1974853"/>
    <lineage>
        <taxon>Bacteria</taxon>
        <taxon>Candidatus Roizmaniibacteriota</taxon>
    </lineage>
</organism>
<dbReference type="PROSITE" id="PS50889">
    <property type="entry name" value="S4"/>
    <property type="match status" value="1"/>
</dbReference>
<dbReference type="InterPro" id="IPR022801">
    <property type="entry name" value="Ribosomal_uS4"/>
</dbReference>
<dbReference type="GO" id="GO:0042274">
    <property type="term" value="P:ribosomal small subunit biogenesis"/>
    <property type="evidence" value="ECO:0007669"/>
    <property type="project" value="TreeGrafter"/>
</dbReference>
<dbReference type="CDD" id="cd00165">
    <property type="entry name" value="S4"/>
    <property type="match status" value="1"/>
</dbReference>